<evidence type="ECO:0000259" key="5">
    <source>
        <dbReference type="Pfam" id="PF25919"/>
    </source>
</evidence>
<dbReference type="InterPro" id="IPR058792">
    <property type="entry name" value="Beta-barrel_RND_2"/>
</dbReference>
<evidence type="ECO:0000256" key="2">
    <source>
        <dbReference type="ARBA" id="ARBA00022448"/>
    </source>
</evidence>
<dbReference type="RefSeq" id="WP_229536806.1">
    <property type="nucleotide sequence ID" value="NZ_JAJHJB010000042.1"/>
</dbReference>
<evidence type="ECO:0000256" key="3">
    <source>
        <dbReference type="SAM" id="MobiDB-lite"/>
    </source>
</evidence>
<dbReference type="Gene3D" id="2.40.420.20">
    <property type="match status" value="1"/>
</dbReference>
<sequence>MIEKLQTKKKMIIGVTAGVLVFGGGGYYYAAQHAKPTVDHTGHQTTTPVMAMGDTVTLDAKARQLSGVQTAQAVVKDIMKEIKTTGKLAMNESGRTYLTSRVEGRVDELYVTADGEYIAPGQAIAAVYSPTYIATQEEYLLTLENVQKLQNAGKDVVQINNRLREAAKRKLQLLNVPDSEIAHLEHTRTPKDHMIIYAQFGGTVLEKQVLPGAFIMPGDKLYSLSDLSTLWLYIDIYEKDIAGIKLGQRVVVNSGAYPGETFSGQVTFINPVLDDATRTVKVRVAMDNPGGILKPNMFVNANVQLPLGDSVVIPESSILDSGSRKIVFVAQSEDTFVKRDVVTGQYADGYVQIFSGLQAGETVVTAATFLIDSQTKLGSFGSHAGHGGGAAKETSAPAPVNGTNSGPAAPAPVAGSEHSGHGGQ</sequence>
<name>A0ABS8HXI3_9FIRM</name>
<dbReference type="Proteomes" id="UP001165492">
    <property type="component" value="Unassembled WGS sequence"/>
</dbReference>
<feature type="domain" description="CzcB-like C-terminal circularly permuted SH3-like" evidence="7">
    <location>
        <begin position="311"/>
        <end position="371"/>
    </location>
</feature>
<keyword evidence="4" id="KW-0472">Membrane</keyword>
<evidence type="ECO:0000256" key="4">
    <source>
        <dbReference type="SAM" id="Phobius"/>
    </source>
</evidence>
<dbReference type="Gene3D" id="2.40.30.170">
    <property type="match status" value="1"/>
</dbReference>
<accession>A0ABS8HXI3</accession>
<evidence type="ECO:0000256" key="1">
    <source>
        <dbReference type="ARBA" id="ARBA00009477"/>
    </source>
</evidence>
<dbReference type="Pfam" id="PF25975">
    <property type="entry name" value="CzcB_C"/>
    <property type="match status" value="1"/>
</dbReference>
<dbReference type="NCBIfam" id="TIGR01730">
    <property type="entry name" value="RND_mfp"/>
    <property type="match status" value="1"/>
</dbReference>
<feature type="region of interest" description="Disordered" evidence="3">
    <location>
        <begin position="382"/>
        <end position="424"/>
    </location>
</feature>
<keyword evidence="2" id="KW-0813">Transport</keyword>
<keyword evidence="9" id="KW-1185">Reference proteome</keyword>
<gene>
    <name evidence="8" type="ORF">LMF89_21265</name>
</gene>
<dbReference type="Pfam" id="PF25919">
    <property type="entry name" value="BSH_CusB"/>
    <property type="match status" value="1"/>
</dbReference>
<keyword evidence="4" id="KW-1133">Transmembrane helix</keyword>
<dbReference type="InterPro" id="IPR058649">
    <property type="entry name" value="CzcB_C"/>
</dbReference>
<dbReference type="PANTHER" id="PTHR30097">
    <property type="entry name" value="CATION EFFLUX SYSTEM PROTEIN CUSB"/>
    <property type="match status" value="1"/>
</dbReference>
<comment type="similarity">
    <text evidence="1">Belongs to the membrane fusion protein (MFP) (TC 8.A.1) family.</text>
</comment>
<keyword evidence="4" id="KW-0812">Transmembrane</keyword>
<evidence type="ECO:0000313" key="9">
    <source>
        <dbReference type="Proteomes" id="UP001165492"/>
    </source>
</evidence>
<dbReference type="PANTHER" id="PTHR30097:SF15">
    <property type="entry name" value="CATION EFFLUX SYSTEM PROTEIN CUSB"/>
    <property type="match status" value="1"/>
</dbReference>
<proteinExistence type="inferred from homology"/>
<dbReference type="InterPro" id="IPR006143">
    <property type="entry name" value="RND_pump_MFP"/>
</dbReference>
<feature type="transmembrane region" description="Helical" evidence="4">
    <location>
        <begin position="12"/>
        <end position="30"/>
    </location>
</feature>
<organism evidence="8 9">
    <name type="scientific">Pelosinus baikalensis</name>
    <dbReference type="NCBI Taxonomy" id="2892015"/>
    <lineage>
        <taxon>Bacteria</taxon>
        <taxon>Bacillati</taxon>
        <taxon>Bacillota</taxon>
        <taxon>Negativicutes</taxon>
        <taxon>Selenomonadales</taxon>
        <taxon>Sporomusaceae</taxon>
        <taxon>Pelosinus</taxon>
    </lineage>
</organism>
<dbReference type="SUPFAM" id="SSF111369">
    <property type="entry name" value="HlyD-like secretion proteins"/>
    <property type="match status" value="1"/>
</dbReference>
<evidence type="ECO:0000259" key="7">
    <source>
        <dbReference type="Pfam" id="PF25975"/>
    </source>
</evidence>
<dbReference type="InterPro" id="IPR051909">
    <property type="entry name" value="MFP_Cation_Efflux"/>
</dbReference>
<dbReference type="EMBL" id="JAJHJB010000042">
    <property type="protein sequence ID" value="MCC5467869.1"/>
    <property type="molecule type" value="Genomic_DNA"/>
</dbReference>
<protein>
    <submittedName>
        <fullName evidence="8">Efflux RND transporter periplasmic adaptor subunit</fullName>
    </submittedName>
</protein>
<dbReference type="InterPro" id="IPR058790">
    <property type="entry name" value="BSH_CusB"/>
</dbReference>
<evidence type="ECO:0000313" key="8">
    <source>
        <dbReference type="EMBL" id="MCC5467869.1"/>
    </source>
</evidence>
<feature type="domain" description="CusB-like barrel-sandwich hybrid" evidence="5">
    <location>
        <begin position="98"/>
        <end position="223"/>
    </location>
</feature>
<comment type="caution">
    <text evidence="8">The sequence shown here is derived from an EMBL/GenBank/DDBJ whole genome shotgun (WGS) entry which is preliminary data.</text>
</comment>
<reference evidence="8" key="1">
    <citation type="submission" date="2021-11" db="EMBL/GenBank/DDBJ databases">
        <title>Description of a new species Pelosinus isolated from the bottom sediments of Lake Baikal.</title>
        <authorList>
            <person name="Zakharyuk A."/>
        </authorList>
    </citation>
    <scope>NUCLEOTIDE SEQUENCE</scope>
    <source>
        <strain evidence="8">Bkl1</strain>
    </source>
</reference>
<dbReference type="Pfam" id="PF25954">
    <property type="entry name" value="Beta-barrel_RND_2"/>
    <property type="match status" value="1"/>
</dbReference>
<evidence type="ECO:0000259" key="6">
    <source>
        <dbReference type="Pfam" id="PF25954"/>
    </source>
</evidence>
<feature type="domain" description="CusB-like beta-barrel" evidence="6">
    <location>
        <begin position="229"/>
        <end position="304"/>
    </location>
</feature>